<organism evidence="2 3">
    <name type="scientific">Macrostomum lignano</name>
    <dbReference type="NCBI Taxonomy" id="282301"/>
    <lineage>
        <taxon>Eukaryota</taxon>
        <taxon>Metazoa</taxon>
        <taxon>Spiralia</taxon>
        <taxon>Lophotrochozoa</taxon>
        <taxon>Platyhelminthes</taxon>
        <taxon>Rhabditophora</taxon>
        <taxon>Macrostomorpha</taxon>
        <taxon>Macrostomida</taxon>
        <taxon>Macrostomidae</taxon>
        <taxon>Macrostomum</taxon>
    </lineage>
</organism>
<evidence type="ECO:0000256" key="1">
    <source>
        <dbReference type="SAM" id="Phobius"/>
    </source>
</evidence>
<feature type="transmembrane region" description="Helical" evidence="1">
    <location>
        <begin position="20"/>
        <end position="43"/>
    </location>
</feature>
<sequence length="328" mass="35764">FGTTQQPLQNKRTQQHSTMVALITTCQILLCLSALPLPAVLAIDSGLTSHFRLWLSNNGFNAAALARDDLAAAASGGSFGGRRAATDRVTRDPAIFVHGNSDRALGGEMGGWTKAVAYFESRGYSSAELYATTWGPADKSKAREQTHSFAYVSHIRQFILAVLRYTGARKVDIVSHSMGVTLARKAIKGGLLDGQNLGEPLTSRVDTFVGMAGGNYGLTNCFLAPLLKTCNSRDGFYPGVFNPLLQQVTGRSRFLNDMLQKPGFEGAHRYAIWSVDDELLTLGCIVYTTVTCRFPGMTAEKRLTGVKHLEVKNAYNVYYRMVTDHVVP</sequence>
<evidence type="ECO:0008006" key="4">
    <source>
        <dbReference type="Google" id="ProtNLM"/>
    </source>
</evidence>
<keyword evidence="1" id="KW-0812">Transmembrane</keyword>
<dbReference type="InterPro" id="IPR029058">
    <property type="entry name" value="AB_hydrolase_fold"/>
</dbReference>
<gene>
    <name evidence="2" type="ORF">BOX15_Mlig027840g3</name>
</gene>
<accession>A0A267EH18</accession>
<dbReference type="STRING" id="282301.A0A267EH18"/>
<comment type="caution">
    <text evidence="2">The sequence shown here is derived from an EMBL/GenBank/DDBJ whole genome shotgun (WGS) entry which is preliminary data.</text>
</comment>
<dbReference type="SUPFAM" id="SSF53474">
    <property type="entry name" value="alpha/beta-Hydrolases"/>
    <property type="match status" value="1"/>
</dbReference>
<dbReference type="EMBL" id="NIVC01002176">
    <property type="protein sequence ID" value="PAA60244.1"/>
    <property type="molecule type" value="Genomic_DNA"/>
</dbReference>
<dbReference type="OrthoDB" id="5821855at2759"/>
<dbReference type="GO" id="GO:0016042">
    <property type="term" value="P:lipid catabolic process"/>
    <property type="evidence" value="ECO:0007669"/>
    <property type="project" value="InterPro"/>
</dbReference>
<keyword evidence="1" id="KW-0472">Membrane</keyword>
<dbReference type="PANTHER" id="PTHR32015">
    <property type="entry name" value="FASTING INDUCED LIPASE"/>
    <property type="match status" value="1"/>
</dbReference>
<dbReference type="InterPro" id="IPR002918">
    <property type="entry name" value="Lipase_EstA/Esterase_EstB"/>
</dbReference>
<dbReference type="PANTHER" id="PTHR32015:SF1">
    <property type="entry name" value="LIPASE"/>
    <property type="match status" value="1"/>
</dbReference>
<evidence type="ECO:0000313" key="2">
    <source>
        <dbReference type="EMBL" id="PAA60244.1"/>
    </source>
</evidence>
<name>A0A267EH18_9PLAT</name>
<proteinExistence type="predicted"/>
<feature type="non-terminal residue" evidence="2">
    <location>
        <position position="1"/>
    </location>
</feature>
<keyword evidence="1" id="KW-1133">Transmembrane helix</keyword>
<dbReference type="AlphaFoldDB" id="A0A267EH18"/>
<reference evidence="2 3" key="1">
    <citation type="submission" date="2017-06" db="EMBL/GenBank/DDBJ databases">
        <title>A platform for efficient transgenesis in Macrostomum lignano, a flatworm model organism for stem cell research.</title>
        <authorList>
            <person name="Berezikov E."/>
        </authorList>
    </citation>
    <scope>NUCLEOTIDE SEQUENCE [LARGE SCALE GENOMIC DNA]</scope>
    <source>
        <strain evidence="2">DV1</strain>
        <tissue evidence="2">Whole organism</tissue>
    </source>
</reference>
<dbReference type="GO" id="GO:0016298">
    <property type="term" value="F:lipase activity"/>
    <property type="evidence" value="ECO:0007669"/>
    <property type="project" value="TreeGrafter"/>
</dbReference>
<dbReference type="Pfam" id="PF01674">
    <property type="entry name" value="Lipase_2"/>
    <property type="match status" value="1"/>
</dbReference>
<evidence type="ECO:0000313" key="3">
    <source>
        <dbReference type="Proteomes" id="UP000215902"/>
    </source>
</evidence>
<dbReference type="Proteomes" id="UP000215902">
    <property type="component" value="Unassembled WGS sequence"/>
</dbReference>
<dbReference type="Gene3D" id="3.40.50.1820">
    <property type="entry name" value="alpha/beta hydrolase"/>
    <property type="match status" value="1"/>
</dbReference>
<keyword evidence="3" id="KW-1185">Reference proteome</keyword>
<protein>
    <recommendedName>
        <fullName evidence="4">Lipase domain-containing protein</fullName>
    </recommendedName>
</protein>